<protein>
    <submittedName>
        <fullName evidence="2">Uncharacterized protein</fullName>
    </submittedName>
</protein>
<dbReference type="EMBL" id="NMUH01000682">
    <property type="protein sequence ID" value="MQL83214.1"/>
    <property type="molecule type" value="Genomic_DNA"/>
</dbReference>
<evidence type="ECO:0000256" key="1">
    <source>
        <dbReference type="SAM" id="MobiDB-lite"/>
    </source>
</evidence>
<feature type="compositionally biased region" description="Basic and acidic residues" evidence="1">
    <location>
        <begin position="26"/>
        <end position="44"/>
    </location>
</feature>
<accession>A0A843UMZ6</accession>
<proteinExistence type="predicted"/>
<organism evidence="2 3">
    <name type="scientific">Colocasia esculenta</name>
    <name type="common">Wild taro</name>
    <name type="synonym">Arum esculentum</name>
    <dbReference type="NCBI Taxonomy" id="4460"/>
    <lineage>
        <taxon>Eukaryota</taxon>
        <taxon>Viridiplantae</taxon>
        <taxon>Streptophyta</taxon>
        <taxon>Embryophyta</taxon>
        <taxon>Tracheophyta</taxon>
        <taxon>Spermatophyta</taxon>
        <taxon>Magnoliopsida</taxon>
        <taxon>Liliopsida</taxon>
        <taxon>Araceae</taxon>
        <taxon>Aroideae</taxon>
        <taxon>Colocasieae</taxon>
        <taxon>Colocasia</taxon>
    </lineage>
</organism>
<evidence type="ECO:0000313" key="3">
    <source>
        <dbReference type="Proteomes" id="UP000652761"/>
    </source>
</evidence>
<gene>
    <name evidence="2" type="ORF">Taro_015700</name>
</gene>
<feature type="region of interest" description="Disordered" evidence="1">
    <location>
        <begin position="1"/>
        <end position="122"/>
    </location>
</feature>
<sequence length="266" mass="29027">MAPKQAPRHGAKSKAAAKGVVIEEPPVERRSKFRHDPSKRKQDSSHSGTSSKRGRSTPQRKGKSPMPSRYPKRKVLQDSSDSDEDGTSFDGTPSTNPKRQLIEESSSDTSGTPVATSSKTVSEGRSILKLGAVDLSDQAFADAFPEFITFFEFQRVEGDQVFRGPVVEPSPANLEEEHVPELEVPQGDPVEQPHAESEIPQDMPVLPTPQASPTPQHGHLGRRGEALADKHTLVLTIFQCGTKEYLYTAPPVKIKVCGSHEDEMLG</sequence>
<comment type="caution">
    <text evidence="2">The sequence shown here is derived from an EMBL/GenBank/DDBJ whole genome shotgun (WGS) entry which is preliminary data.</text>
</comment>
<feature type="compositionally biased region" description="Basic residues" evidence="1">
    <location>
        <begin position="52"/>
        <end position="63"/>
    </location>
</feature>
<dbReference type="AlphaFoldDB" id="A0A843UMZ6"/>
<dbReference type="Proteomes" id="UP000652761">
    <property type="component" value="Unassembled WGS sequence"/>
</dbReference>
<keyword evidence="3" id="KW-1185">Reference proteome</keyword>
<feature type="compositionally biased region" description="Polar residues" evidence="1">
    <location>
        <begin position="89"/>
        <end position="122"/>
    </location>
</feature>
<reference evidence="2" key="1">
    <citation type="submission" date="2017-07" db="EMBL/GenBank/DDBJ databases">
        <title>Taro Niue Genome Assembly and Annotation.</title>
        <authorList>
            <person name="Atibalentja N."/>
            <person name="Keating K."/>
            <person name="Fields C.J."/>
        </authorList>
    </citation>
    <scope>NUCLEOTIDE SEQUENCE</scope>
    <source>
        <strain evidence="2">Niue_2</strain>
        <tissue evidence="2">Leaf</tissue>
    </source>
</reference>
<feature type="compositionally biased region" description="Basic residues" evidence="1">
    <location>
        <begin position="1"/>
        <end position="12"/>
    </location>
</feature>
<name>A0A843UMZ6_COLES</name>
<evidence type="ECO:0000313" key="2">
    <source>
        <dbReference type="EMBL" id="MQL83214.1"/>
    </source>
</evidence>